<protein>
    <submittedName>
        <fullName evidence="1">DUF5820 family protein</fullName>
    </submittedName>
</protein>
<name>A0ABD5U4R5_9EURY</name>
<evidence type="ECO:0000313" key="1">
    <source>
        <dbReference type="EMBL" id="MFC6835313.1"/>
    </source>
</evidence>
<dbReference type="RefSeq" id="WP_304447018.1">
    <property type="nucleotide sequence ID" value="NZ_JARRAH010000001.1"/>
</dbReference>
<dbReference type="EMBL" id="JBHSXM010000001">
    <property type="protein sequence ID" value="MFC6835313.1"/>
    <property type="molecule type" value="Genomic_DNA"/>
</dbReference>
<sequence length="130" mass="14842">MTDDLADGWQVWSDADDRLVLAYRPDVFNGGDFPPPCLPTIYVTRGSRTRRPGVRPTPRPEDPWHVTLFLEPEVKRDPEFHDAREAAFEAAFDLAERFAAGEIDYRGLYQVPREAYFERLDDLTGGGRDA</sequence>
<evidence type="ECO:0000313" key="2">
    <source>
        <dbReference type="Proteomes" id="UP001596406"/>
    </source>
</evidence>
<dbReference type="AlphaFoldDB" id="A0ABD5U4R5"/>
<dbReference type="InterPro" id="IPR043858">
    <property type="entry name" value="DUF5820"/>
</dbReference>
<dbReference type="Proteomes" id="UP001596406">
    <property type="component" value="Unassembled WGS sequence"/>
</dbReference>
<gene>
    <name evidence="1" type="ORF">ACFQHK_02175</name>
</gene>
<accession>A0ABD5U4R5</accession>
<reference evidence="1 2" key="1">
    <citation type="journal article" date="2019" name="Int. J. Syst. Evol. Microbiol.">
        <title>The Global Catalogue of Microorganisms (GCM) 10K type strain sequencing project: providing services to taxonomists for standard genome sequencing and annotation.</title>
        <authorList>
            <consortium name="The Broad Institute Genomics Platform"/>
            <consortium name="The Broad Institute Genome Sequencing Center for Infectious Disease"/>
            <person name="Wu L."/>
            <person name="Ma J."/>
        </authorList>
    </citation>
    <scope>NUCLEOTIDE SEQUENCE [LARGE SCALE GENOMIC DNA]</scope>
    <source>
        <strain evidence="1 2">PSRA2</strain>
    </source>
</reference>
<organism evidence="1 2">
    <name type="scientific">Halomarina ordinaria</name>
    <dbReference type="NCBI Taxonomy" id="3033939"/>
    <lineage>
        <taxon>Archaea</taxon>
        <taxon>Methanobacteriati</taxon>
        <taxon>Methanobacteriota</taxon>
        <taxon>Stenosarchaea group</taxon>
        <taxon>Halobacteria</taxon>
        <taxon>Halobacteriales</taxon>
        <taxon>Natronomonadaceae</taxon>
        <taxon>Halomarina</taxon>
    </lineage>
</organism>
<keyword evidence="2" id="KW-1185">Reference proteome</keyword>
<proteinExistence type="predicted"/>
<dbReference type="Pfam" id="PF19137">
    <property type="entry name" value="DUF5820"/>
    <property type="match status" value="1"/>
</dbReference>
<comment type="caution">
    <text evidence="1">The sequence shown here is derived from an EMBL/GenBank/DDBJ whole genome shotgun (WGS) entry which is preliminary data.</text>
</comment>